<reference evidence="1 2" key="1">
    <citation type="submission" date="2017-02" db="EMBL/GenBank/DDBJ databases">
        <authorList>
            <person name="Peterson S.W."/>
        </authorList>
    </citation>
    <scope>NUCLEOTIDE SEQUENCE [LARGE SCALE GENOMIC DNA]</scope>
    <source>
        <strain evidence="2">type strain: NCCB 100098</strain>
    </source>
</reference>
<name>A0A1T5I1B2_9GAMM</name>
<dbReference type="OrthoDB" id="5823067at2"/>
<dbReference type="RefSeq" id="WP_080157726.1">
    <property type="nucleotide sequence ID" value="NZ_FUZI01000003.1"/>
</dbReference>
<dbReference type="AlphaFoldDB" id="A0A1T5I1B2"/>
<protein>
    <submittedName>
        <fullName evidence="1">Uncharacterized protein</fullName>
    </submittedName>
</protein>
<proteinExistence type="predicted"/>
<dbReference type="Proteomes" id="UP000189966">
    <property type="component" value="Unassembled WGS sequence"/>
</dbReference>
<organism evidence="1 2">
    <name type="scientific">Photobacterium piscicola</name>
    <dbReference type="NCBI Taxonomy" id="1378299"/>
    <lineage>
        <taxon>Bacteria</taxon>
        <taxon>Pseudomonadati</taxon>
        <taxon>Pseudomonadota</taxon>
        <taxon>Gammaproteobacteria</taxon>
        <taxon>Vibrionales</taxon>
        <taxon>Vibrionaceae</taxon>
        <taxon>Photobacterium</taxon>
    </lineage>
</organism>
<dbReference type="EMBL" id="FUZI01000003">
    <property type="protein sequence ID" value="SKC32746.1"/>
    <property type="molecule type" value="Genomic_DNA"/>
</dbReference>
<sequence>MLNHVVTTYTRSIFDDDIEEGSIDDFSDESALVINVSSDRADMLSMLIEKGIALADGCYHLIDDENRIGYRVTIDSKDTNIIRFNLVHITDQDSRYLNAYDIEVIAIADDKKVYISTMPYMPFFTTILDMYNGDEAQKIDVSIQQAIEDLSLSWLCYHLVDNDVN</sequence>
<gene>
    <name evidence="1" type="ORF">CZ809_02262</name>
</gene>
<evidence type="ECO:0000313" key="1">
    <source>
        <dbReference type="EMBL" id="SKC32746.1"/>
    </source>
</evidence>
<evidence type="ECO:0000313" key="2">
    <source>
        <dbReference type="Proteomes" id="UP000189966"/>
    </source>
</evidence>
<accession>A0A1T5I1B2</accession>